<evidence type="ECO:0000259" key="4">
    <source>
        <dbReference type="PROSITE" id="PS50956"/>
    </source>
</evidence>
<dbReference type="PRINTS" id="PR00033">
    <property type="entry name" value="HTHASNC"/>
</dbReference>
<keyword evidence="1" id="KW-0805">Transcription regulation</keyword>
<dbReference type="InterPro" id="IPR000485">
    <property type="entry name" value="AsnC-type_HTH_dom"/>
</dbReference>
<dbReference type="PROSITE" id="PS50956">
    <property type="entry name" value="HTH_ASNC_2"/>
    <property type="match status" value="1"/>
</dbReference>
<organism evidence="5 6">
    <name type="scientific">Candidatus Nitrosocosmicus arcticus</name>
    <dbReference type="NCBI Taxonomy" id="2035267"/>
    <lineage>
        <taxon>Archaea</taxon>
        <taxon>Nitrososphaerota</taxon>
        <taxon>Nitrososphaeria</taxon>
        <taxon>Nitrososphaerales</taxon>
        <taxon>Nitrososphaeraceae</taxon>
        <taxon>Candidatus Nitrosocosmicus</taxon>
    </lineage>
</organism>
<dbReference type="EMBL" id="VOAH01000003">
    <property type="protein sequence ID" value="TVP41351.1"/>
    <property type="molecule type" value="Genomic_DNA"/>
</dbReference>
<dbReference type="InterPro" id="IPR036388">
    <property type="entry name" value="WH-like_DNA-bd_sf"/>
</dbReference>
<dbReference type="SUPFAM" id="SSF54909">
    <property type="entry name" value="Dimeric alpha+beta barrel"/>
    <property type="match status" value="1"/>
</dbReference>
<dbReference type="Pfam" id="PF01037">
    <property type="entry name" value="AsnC_trans_reg"/>
    <property type="match status" value="1"/>
</dbReference>
<feature type="domain" description="HTH asnC-type" evidence="4">
    <location>
        <begin position="7"/>
        <end position="68"/>
    </location>
</feature>
<dbReference type="GO" id="GO:0043200">
    <property type="term" value="P:response to amino acid"/>
    <property type="evidence" value="ECO:0007669"/>
    <property type="project" value="TreeGrafter"/>
</dbReference>
<dbReference type="InterPro" id="IPR011008">
    <property type="entry name" value="Dimeric_a/b-barrel"/>
</dbReference>
<evidence type="ECO:0000256" key="2">
    <source>
        <dbReference type="ARBA" id="ARBA00023125"/>
    </source>
</evidence>
<name>A0A557SXN2_9ARCH</name>
<dbReference type="InterPro" id="IPR036390">
    <property type="entry name" value="WH_DNA-bd_sf"/>
</dbReference>
<gene>
    <name evidence="5" type="ORF">NARC_30065</name>
</gene>
<comment type="caution">
    <text evidence="5">The sequence shown here is derived from an EMBL/GenBank/DDBJ whole genome shotgun (WGS) entry which is preliminary data.</text>
</comment>
<dbReference type="AlphaFoldDB" id="A0A557SXN2"/>
<dbReference type="PANTHER" id="PTHR30154:SF34">
    <property type="entry name" value="TRANSCRIPTIONAL REGULATOR AZLB"/>
    <property type="match status" value="1"/>
</dbReference>
<keyword evidence="2" id="KW-0238">DNA-binding</keyword>
<dbReference type="GO" id="GO:0005829">
    <property type="term" value="C:cytosol"/>
    <property type="evidence" value="ECO:0007669"/>
    <property type="project" value="TreeGrafter"/>
</dbReference>
<dbReference type="Gene3D" id="3.30.70.920">
    <property type="match status" value="1"/>
</dbReference>
<dbReference type="SUPFAM" id="SSF46785">
    <property type="entry name" value="Winged helix' DNA-binding domain"/>
    <property type="match status" value="1"/>
</dbReference>
<dbReference type="SMART" id="SM00344">
    <property type="entry name" value="HTH_ASNC"/>
    <property type="match status" value="1"/>
</dbReference>
<protein>
    <submittedName>
        <fullName evidence="5">Putative transcriptional regulator AsnC family</fullName>
    </submittedName>
</protein>
<keyword evidence="3" id="KW-0804">Transcription</keyword>
<dbReference type="InterPro" id="IPR019887">
    <property type="entry name" value="Tscrpt_reg_AsnC/Lrp_C"/>
</dbReference>
<evidence type="ECO:0000313" key="5">
    <source>
        <dbReference type="EMBL" id="TVP41351.1"/>
    </source>
</evidence>
<accession>A0A557SXN2</accession>
<dbReference type="Gene3D" id="1.10.10.10">
    <property type="entry name" value="Winged helix-like DNA-binding domain superfamily/Winged helix DNA-binding domain"/>
    <property type="match status" value="1"/>
</dbReference>
<evidence type="ECO:0000256" key="3">
    <source>
        <dbReference type="ARBA" id="ARBA00023163"/>
    </source>
</evidence>
<reference evidence="5 6" key="1">
    <citation type="journal article" date="2019" name="Front. Microbiol.">
        <title>Ammonia Oxidation by the Arctic Terrestrial Thaumarchaeote Candidatus Nitrosocosmicus arcticus Is Stimulated by Increasing Temperatures.</title>
        <authorList>
            <person name="Alves R.J.E."/>
            <person name="Kerou M."/>
            <person name="Zappe A."/>
            <person name="Bittner R."/>
            <person name="Abby S.S."/>
            <person name="Schmidt H.A."/>
            <person name="Pfeifer K."/>
            <person name="Schleper C."/>
        </authorList>
    </citation>
    <scope>NUCLEOTIDE SEQUENCE [LARGE SCALE GENOMIC DNA]</scope>
    <source>
        <strain evidence="5 6">Kfb</strain>
    </source>
</reference>
<evidence type="ECO:0000256" key="1">
    <source>
        <dbReference type="ARBA" id="ARBA00023015"/>
    </source>
</evidence>
<evidence type="ECO:0000313" key="6">
    <source>
        <dbReference type="Proteomes" id="UP000315289"/>
    </source>
</evidence>
<dbReference type="GO" id="GO:0043565">
    <property type="term" value="F:sequence-specific DNA binding"/>
    <property type="evidence" value="ECO:0007669"/>
    <property type="project" value="InterPro"/>
</dbReference>
<dbReference type="Proteomes" id="UP000315289">
    <property type="component" value="Unassembled WGS sequence"/>
</dbReference>
<sequence>MKIMGRIDDLDLQILSELSKDASISVPRLSKKININSSVVYSRIKRLVKRGLIKKFTIVINDEALGFNVKALTGITMDSKLRDNVLGELFKIPEVREVAEVTGRFDVLVTMTARSLDEMHQIISEKVGRIEGVQKTETFIEMRKTSRELISNSVSK</sequence>
<dbReference type="PANTHER" id="PTHR30154">
    <property type="entry name" value="LEUCINE-RESPONSIVE REGULATORY PROTEIN"/>
    <property type="match status" value="1"/>
</dbReference>
<dbReference type="Pfam" id="PF13412">
    <property type="entry name" value="HTH_24"/>
    <property type="match status" value="1"/>
</dbReference>
<keyword evidence="6" id="KW-1185">Reference proteome</keyword>
<proteinExistence type="predicted"/>
<dbReference type="InterPro" id="IPR019888">
    <property type="entry name" value="Tscrpt_reg_AsnC-like"/>
</dbReference>